<accession>A0ABU5YE36</accession>
<dbReference type="PANTHER" id="PTHR43252">
    <property type="entry name" value="TRANSCRIPTIONAL REGULATOR YQJI"/>
    <property type="match status" value="1"/>
</dbReference>
<dbReference type="PANTHER" id="PTHR43252:SF2">
    <property type="entry name" value="TRANSCRIPTION REGULATOR, PADR-LIKE FAMILY"/>
    <property type="match status" value="1"/>
</dbReference>
<dbReference type="Gene3D" id="1.10.10.10">
    <property type="entry name" value="Winged helix-like DNA-binding domain superfamily/Winged helix DNA-binding domain"/>
    <property type="match status" value="1"/>
</dbReference>
<reference evidence="4 5" key="1">
    <citation type="submission" date="2023-12" db="EMBL/GenBank/DDBJ databases">
        <title>Description of new species of Mycobacterium terrae complex isolated from sewage at the Sao Paulo Zoological Park Foundation in Brazil.</title>
        <authorList>
            <person name="Romagnoli C.L."/>
            <person name="Conceicao E.C."/>
            <person name="Machado E."/>
            <person name="Barreto L.B.P.F."/>
            <person name="Sharma A."/>
            <person name="Silva N.M."/>
            <person name="Marques L.E."/>
            <person name="Juliana M.A."/>
            <person name="Lourenco M.C.S."/>
            <person name="Digiampietri L.A."/>
            <person name="Suffys P.N."/>
            <person name="Viana-Niero C."/>
        </authorList>
    </citation>
    <scope>NUCLEOTIDE SEQUENCE [LARGE SCALE GENOMIC DNA]</scope>
    <source>
        <strain evidence="4 5">MYC123</strain>
    </source>
</reference>
<name>A0ABU5YE36_9MYCO</name>
<proteinExistence type="predicted"/>
<evidence type="ECO:0000256" key="1">
    <source>
        <dbReference type="SAM" id="Coils"/>
    </source>
</evidence>
<sequence>MPPTPPELPALPPTSWAVLGMLAFNEEVSGYDIKKWADWTVGHFYWSPSHSQIYSELKRIESLGFATSQVQHDNGLRGRRMYRITQAGRDAVSRWSREAPVDPPMLKHSVLLRVWLGHMNDPDRLKEILRDHIAYVDTMRQQVAVDARGASLEPAWAYPRIAMNWAQRYYEAEREMALQLIADIDEAEGELAAARRQAGGAFPMPDAQRRREVEQWVQAQEADPPQA</sequence>
<dbReference type="EMBL" id="JAYJJT010000001">
    <property type="protein sequence ID" value="MEB3048247.1"/>
    <property type="molecule type" value="Genomic_DNA"/>
</dbReference>
<protein>
    <submittedName>
        <fullName evidence="4">PadR family transcriptional regulator</fullName>
    </submittedName>
</protein>
<feature type="domain" description="Transcription regulator PadR N-terminal" evidence="3">
    <location>
        <begin position="18"/>
        <end position="92"/>
    </location>
</feature>
<feature type="region of interest" description="Disordered" evidence="2">
    <location>
        <begin position="197"/>
        <end position="227"/>
    </location>
</feature>
<dbReference type="InterPro" id="IPR036388">
    <property type="entry name" value="WH-like_DNA-bd_sf"/>
</dbReference>
<dbReference type="InterPro" id="IPR005149">
    <property type="entry name" value="Tscrpt_reg_PadR_N"/>
</dbReference>
<dbReference type="Pfam" id="PF03551">
    <property type="entry name" value="PadR"/>
    <property type="match status" value="1"/>
</dbReference>
<organism evidence="4 5">
    <name type="scientific">[Mycobacterium] zoologicum</name>
    <dbReference type="NCBI Taxonomy" id="2872311"/>
    <lineage>
        <taxon>Bacteria</taxon>
        <taxon>Bacillati</taxon>
        <taxon>Actinomycetota</taxon>
        <taxon>Actinomycetes</taxon>
        <taxon>Mycobacteriales</taxon>
        <taxon>Mycobacteriaceae</taxon>
        <taxon>Mycolicibacter</taxon>
    </lineage>
</organism>
<keyword evidence="5" id="KW-1185">Reference proteome</keyword>
<dbReference type="InterPro" id="IPR036390">
    <property type="entry name" value="WH_DNA-bd_sf"/>
</dbReference>
<dbReference type="RefSeq" id="WP_224862900.1">
    <property type="nucleotide sequence ID" value="NZ_JAYJJT010000001.1"/>
</dbReference>
<gene>
    <name evidence="4" type="ORF">KV112_00625</name>
</gene>
<evidence type="ECO:0000259" key="3">
    <source>
        <dbReference type="Pfam" id="PF03551"/>
    </source>
</evidence>
<dbReference type="Proteomes" id="UP001299046">
    <property type="component" value="Unassembled WGS sequence"/>
</dbReference>
<evidence type="ECO:0000256" key="2">
    <source>
        <dbReference type="SAM" id="MobiDB-lite"/>
    </source>
</evidence>
<comment type="caution">
    <text evidence="4">The sequence shown here is derived from an EMBL/GenBank/DDBJ whole genome shotgun (WGS) entry which is preliminary data.</text>
</comment>
<keyword evidence="1" id="KW-0175">Coiled coil</keyword>
<feature type="coiled-coil region" evidence="1">
    <location>
        <begin position="170"/>
        <end position="197"/>
    </location>
</feature>
<evidence type="ECO:0000313" key="5">
    <source>
        <dbReference type="Proteomes" id="UP001299046"/>
    </source>
</evidence>
<dbReference type="SUPFAM" id="SSF46785">
    <property type="entry name" value="Winged helix' DNA-binding domain"/>
    <property type="match status" value="1"/>
</dbReference>
<evidence type="ECO:0000313" key="4">
    <source>
        <dbReference type="EMBL" id="MEB3048247.1"/>
    </source>
</evidence>